<gene>
    <name evidence="2" type="ORF">DPX16_10644</name>
</gene>
<proteinExistence type="predicted"/>
<protein>
    <submittedName>
        <fullName evidence="2">Uncharacterized protein</fullName>
    </submittedName>
</protein>
<reference evidence="2 3" key="1">
    <citation type="submission" date="2018-10" db="EMBL/GenBank/DDBJ databases">
        <title>Genome assembly for a Yunnan-Guizhou Plateau 3E fish, Anabarilius grahami (Regan), and its evolutionary and genetic applications.</title>
        <authorList>
            <person name="Jiang W."/>
        </authorList>
    </citation>
    <scope>NUCLEOTIDE SEQUENCE [LARGE SCALE GENOMIC DNA]</scope>
    <source>
        <strain evidence="2">AG-KIZ</strain>
        <tissue evidence="2">Muscle</tissue>
    </source>
</reference>
<evidence type="ECO:0000313" key="3">
    <source>
        <dbReference type="Proteomes" id="UP000281406"/>
    </source>
</evidence>
<evidence type="ECO:0000256" key="1">
    <source>
        <dbReference type="SAM" id="MobiDB-lite"/>
    </source>
</evidence>
<dbReference type="EMBL" id="RJVU01007007">
    <property type="protein sequence ID" value="ROL54221.1"/>
    <property type="molecule type" value="Genomic_DNA"/>
</dbReference>
<organism evidence="2 3">
    <name type="scientific">Anabarilius grahami</name>
    <name type="common">Kanglang fish</name>
    <name type="synonym">Barilius grahami</name>
    <dbReference type="NCBI Taxonomy" id="495550"/>
    <lineage>
        <taxon>Eukaryota</taxon>
        <taxon>Metazoa</taxon>
        <taxon>Chordata</taxon>
        <taxon>Craniata</taxon>
        <taxon>Vertebrata</taxon>
        <taxon>Euteleostomi</taxon>
        <taxon>Actinopterygii</taxon>
        <taxon>Neopterygii</taxon>
        <taxon>Teleostei</taxon>
        <taxon>Ostariophysi</taxon>
        <taxon>Cypriniformes</taxon>
        <taxon>Xenocyprididae</taxon>
        <taxon>Xenocypridinae</taxon>
        <taxon>Xenocypridinae incertae sedis</taxon>
        <taxon>Anabarilius</taxon>
    </lineage>
</organism>
<keyword evidence="3" id="KW-1185">Reference proteome</keyword>
<comment type="caution">
    <text evidence="2">The sequence shown here is derived from an EMBL/GenBank/DDBJ whole genome shotgun (WGS) entry which is preliminary data.</text>
</comment>
<dbReference type="AlphaFoldDB" id="A0A3N0Z7A3"/>
<dbReference type="Proteomes" id="UP000281406">
    <property type="component" value="Unassembled WGS sequence"/>
</dbReference>
<feature type="region of interest" description="Disordered" evidence="1">
    <location>
        <begin position="231"/>
        <end position="255"/>
    </location>
</feature>
<sequence>MTPRISHIDEGSLTARSSFLPGYGTSVMRFKEDRTNTATNSSTMGLFLLLSDPADTNNTILAVDRLWGLRQNDRPLERYVEEFSELSCQVGWPDAPLNACFLMSLDKDTIRYSEPASPSETHVAWSAHFPPVPSTYPFNESAYSCLPVFLQRRKWASNSADLRAKVVDLMLRSVRSALKSASLPAADANATPEPCHKMAAIPEPRRKMATATSEPSVQMYWEPEMVPTPESAPVSSPVPEFMPESPSVPESAPVSVSAHDQNPMLQTLLQIQGCADPPNAIYRILKPLTRHRSTLETF</sequence>
<accession>A0A3N0Z7A3</accession>
<name>A0A3N0Z7A3_ANAGA</name>
<dbReference type="OrthoDB" id="8963682at2759"/>
<evidence type="ECO:0000313" key="2">
    <source>
        <dbReference type="EMBL" id="ROL54221.1"/>
    </source>
</evidence>